<gene>
    <name evidence="1" type="ORF">NEH16_33115</name>
</gene>
<sequence length="219" mass="24400">MPFDLSNPFEFSVFTIVDPYLLTDETYEKPETLLELTSIGTQPYATLPLMPGVEMHHCPGDPGAHNELAVAVAARFGHEGARIHGPVHFTGVSTGPYLAPGMEPGTVLDFYDHLGAVCRDLGVRMWRQRRPSDTVSIRYDDLVQGDAFWFLNEAHRFMGFRDLPADSPTLDLIPGARMLFCDDGFEIPVVPSATYRDRADRAPAGYWQRTGNQLLRADS</sequence>
<evidence type="ECO:0000313" key="1">
    <source>
        <dbReference type="EMBL" id="UZK58278.1"/>
    </source>
</evidence>
<dbReference type="EMBL" id="CP098740">
    <property type="protein sequence ID" value="UZK58278.1"/>
    <property type="molecule type" value="Genomic_DNA"/>
</dbReference>
<protein>
    <submittedName>
        <fullName evidence="1">Uncharacterized protein</fullName>
    </submittedName>
</protein>
<name>A0ABY6Q1F6_9ACTN</name>
<organism evidence="1 2">
    <name type="scientific">Streptomyces drozdowiczii</name>
    <dbReference type="NCBI Taxonomy" id="202862"/>
    <lineage>
        <taxon>Bacteria</taxon>
        <taxon>Bacillati</taxon>
        <taxon>Actinomycetota</taxon>
        <taxon>Actinomycetes</taxon>
        <taxon>Kitasatosporales</taxon>
        <taxon>Streptomycetaceae</taxon>
        <taxon>Streptomyces</taxon>
    </lineage>
</organism>
<accession>A0ABY6Q1F6</accession>
<dbReference type="RefSeq" id="WP_265546882.1">
    <property type="nucleotide sequence ID" value="NZ_CP098740.1"/>
</dbReference>
<reference evidence="1" key="1">
    <citation type="journal article" date="2022" name="Front. Microbiol.">
        <title>Mirubactin C rescues the lethal effect of cell wall biosynthesis mutations in Bacillus subtilis.</title>
        <authorList>
            <person name="Kepplinger B."/>
            <person name="Wen X."/>
            <person name="Tyler A.R."/>
            <person name="Kim B.Y."/>
            <person name="Brown J."/>
            <person name="Banks P."/>
            <person name="Dashti Y."/>
            <person name="Mackenzie E.S."/>
            <person name="Wills C."/>
            <person name="Kawai Y."/>
            <person name="Waldron K.J."/>
            <person name="Allenby N.E.E."/>
            <person name="Wu L.J."/>
            <person name="Hall M.J."/>
            <person name="Errington J."/>
        </authorList>
    </citation>
    <scope>NUCLEOTIDE SEQUENCE</scope>
    <source>
        <strain evidence="1">MDA8-470</strain>
    </source>
</reference>
<dbReference type="Proteomes" id="UP001164963">
    <property type="component" value="Chromosome"/>
</dbReference>
<keyword evidence="2" id="KW-1185">Reference proteome</keyword>
<evidence type="ECO:0000313" key="2">
    <source>
        <dbReference type="Proteomes" id="UP001164963"/>
    </source>
</evidence>
<proteinExistence type="predicted"/>